<dbReference type="OrthoDB" id="182091at2759"/>
<keyword evidence="1" id="KW-0511">Multifunctional enzyme</keyword>
<dbReference type="Gene3D" id="3.10.20.370">
    <property type="match status" value="1"/>
</dbReference>
<evidence type="ECO:0000313" key="3">
    <source>
        <dbReference type="EMBL" id="GMF31391.1"/>
    </source>
</evidence>
<dbReference type="GO" id="GO:0003824">
    <property type="term" value="F:catalytic activity"/>
    <property type="evidence" value="ECO:0007669"/>
    <property type="project" value="UniProtKB-KW"/>
</dbReference>
<proteinExistence type="predicted"/>
<keyword evidence="4" id="KW-1185">Reference proteome</keyword>
<dbReference type="Pfam" id="PF17919">
    <property type="entry name" value="RT_RNaseH_2"/>
    <property type="match status" value="1"/>
</dbReference>
<dbReference type="CDD" id="cd09274">
    <property type="entry name" value="RNase_HI_RT_Ty3"/>
    <property type="match status" value="1"/>
</dbReference>
<reference evidence="3" key="1">
    <citation type="submission" date="2023-04" db="EMBL/GenBank/DDBJ databases">
        <title>Phytophthora fragariaefolia NBRC 109709.</title>
        <authorList>
            <person name="Ichikawa N."/>
            <person name="Sato H."/>
            <person name="Tonouchi N."/>
        </authorList>
    </citation>
    <scope>NUCLEOTIDE SEQUENCE</scope>
    <source>
        <strain evidence="3">NBRC 109709</strain>
    </source>
</reference>
<evidence type="ECO:0000256" key="1">
    <source>
        <dbReference type="ARBA" id="ARBA00023268"/>
    </source>
</evidence>
<dbReference type="EMBL" id="BSXT01000630">
    <property type="protein sequence ID" value="GMF31391.1"/>
    <property type="molecule type" value="Genomic_DNA"/>
</dbReference>
<dbReference type="InterPro" id="IPR041577">
    <property type="entry name" value="RT_RNaseH_2"/>
</dbReference>
<comment type="caution">
    <text evidence="3">The sequence shown here is derived from an EMBL/GenBank/DDBJ whole genome shotgun (WGS) entry which is preliminary data.</text>
</comment>
<dbReference type="InterPro" id="IPR043502">
    <property type="entry name" value="DNA/RNA_pol_sf"/>
</dbReference>
<organism evidence="3 4">
    <name type="scientific">Phytophthora fragariaefolia</name>
    <dbReference type="NCBI Taxonomy" id="1490495"/>
    <lineage>
        <taxon>Eukaryota</taxon>
        <taxon>Sar</taxon>
        <taxon>Stramenopiles</taxon>
        <taxon>Oomycota</taxon>
        <taxon>Peronosporomycetes</taxon>
        <taxon>Peronosporales</taxon>
        <taxon>Peronosporaceae</taxon>
        <taxon>Phytophthora</taxon>
    </lineage>
</organism>
<dbReference type="Proteomes" id="UP001165121">
    <property type="component" value="Unassembled WGS sequence"/>
</dbReference>
<accession>A0A9W6X4Q0</accession>
<protein>
    <submittedName>
        <fullName evidence="3">Unnamed protein product</fullName>
    </submittedName>
</protein>
<dbReference type="AlphaFoldDB" id="A0A9W6X4Q0"/>
<gene>
    <name evidence="3" type="ORF">Pfra01_000719500</name>
</gene>
<evidence type="ECO:0000259" key="2">
    <source>
        <dbReference type="Pfam" id="PF17919"/>
    </source>
</evidence>
<feature type="domain" description="Reverse transcriptase/retrotransposon-derived protein RNase H-like" evidence="2">
    <location>
        <begin position="83"/>
        <end position="181"/>
    </location>
</feature>
<sequence>MTVIAKIPLPLIEELFDKMVGCIVYTPIDLAQGYHQMIVVKSGRPYTTFRTHKDTYQWCVAPKGVADCSSVEATYQGDTPWNWTKSVEDGYLRLKLALQQVLTLKLPDFERPFIGKTDASEHCIGGILSQTYGRAYHPIVFYSKKLDRNERGWPTHENELLAIKVTTEKWRYNLHEHLFDVYSNNVTCSWMLHHPQVSPKLACFLTHFSQYTFTLHHVRGKMNVEADGLSRSPSEGLEDKEDEEPPLLDMMYTVHYYNEEWAKNAAQVHEHRIRSAQVNTVDYHFVWPHLVPETKRAFQKGYEEDPAFKQ</sequence>
<dbReference type="PANTHER" id="PTHR37984">
    <property type="entry name" value="PROTEIN CBG26694"/>
    <property type="match status" value="1"/>
</dbReference>
<dbReference type="Gene3D" id="3.10.10.10">
    <property type="entry name" value="HIV Type 1 Reverse Transcriptase, subunit A, domain 1"/>
    <property type="match status" value="1"/>
</dbReference>
<dbReference type="InterPro" id="IPR050951">
    <property type="entry name" value="Retrovirus_Pol_polyprotein"/>
</dbReference>
<dbReference type="Gene3D" id="3.30.70.270">
    <property type="match status" value="1"/>
</dbReference>
<dbReference type="SUPFAM" id="SSF56672">
    <property type="entry name" value="DNA/RNA polymerases"/>
    <property type="match status" value="1"/>
</dbReference>
<dbReference type="PANTHER" id="PTHR37984:SF5">
    <property type="entry name" value="PROTEIN NYNRIN-LIKE"/>
    <property type="match status" value="1"/>
</dbReference>
<evidence type="ECO:0000313" key="4">
    <source>
        <dbReference type="Proteomes" id="UP001165121"/>
    </source>
</evidence>
<dbReference type="InterPro" id="IPR043128">
    <property type="entry name" value="Rev_trsase/Diguanyl_cyclase"/>
</dbReference>
<name>A0A9W6X4Q0_9STRA</name>